<comment type="caution">
    <text evidence="2">The sequence shown here is derived from an EMBL/GenBank/DDBJ whole genome shotgun (WGS) entry which is preliminary data.</text>
</comment>
<feature type="transmembrane region" description="Helical" evidence="1">
    <location>
        <begin position="21"/>
        <end position="39"/>
    </location>
</feature>
<dbReference type="AlphaFoldDB" id="A0A1F5G7Z2"/>
<dbReference type="Proteomes" id="UP000178577">
    <property type="component" value="Unassembled WGS sequence"/>
</dbReference>
<keyword evidence="1" id="KW-0472">Membrane</keyword>
<evidence type="ECO:0000313" key="2">
    <source>
        <dbReference type="EMBL" id="OGD87976.1"/>
    </source>
</evidence>
<protein>
    <submittedName>
        <fullName evidence="2">Uncharacterized protein</fullName>
    </submittedName>
</protein>
<organism evidence="2 3">
    <name type="scientific">Candidatus Curtissbacteria bacterium RIFCSPHIGHO2_01_FULL_40_12</name>
    <dbReference type="NCBI Taxonomy" id="1797710"/>
    <lineage>
        <taxon>Bacteria</taxon>
        <taxon>Candidatus Curtissiibacteriota</taxon>
    </lineage>
</organism>
<name>A0A1F5G7Z2_9BACT</name>
<reference evidence="2 3" key="1">
    <citation type="journal article" date="2016" name="Nat. Commun.">
        <title>Thousands of microbial genomes shed light on interconnected biogeochemical processes in an aquifer system.</title>
        <authorList>
            <person name="Anantharaman K."/>
            <person name="Brown C.T."/>
            <person name="Hug L.A."/>
            <person name="Sharon I."/>
            <person name="Castelle C.J."/>
            <person name="Probst A.J."/>
            <person name="Thomas B.C."/>
            <person name="Singh A."/>
            <person name="Wilkins M.J."/>
            <person name="Karaoz U."/>
            <person name="Brodie E.L."/>
            <person name="Williams K.H."/>
            <person name="Hubbard S.S."/>
            <person name="Banfield J.F."/>
        </authorList>
    </citation>
    <scope>NUCLEOTIDE SEQUENCE [LARGE SCALE GENOMIC DNA]</scope>
</reference>
<evidence type="ECO:0000256" key="1">
    <source>
        <dbReference type="SAM" id="Phobius"/>
    </source>
</evidence>
<proteinExistence type="predicted"/>
<keyword evidence="1" id="KW-0812">Transmembrane</keyword>
<evidence type="ECO:0000313" key="3">
    <source>
        <dbReference type="Proteomes" id="UP000178577"/>
    </source>
</evidence>
<sequence>MIGTPRPEAYRKLKQFPIFENKWLILTIFVILLLVIFVISSKFTNAGTGLEITPIGNKFRLNFQIPKNDQENFSRTLSQLNLPQEVKEGVEFELDATSSAALAFASPINAKLNFKTKQVKIKGLTNSTSPVLFLPESFKLPQSTKLAIFAPDIKNFLDSQVNIPPELTSFINNLFSQRGQLLAFYNDNDFLMITKANQVNFDDLSNLKIPKEEEFYKREQIEESFETHLLKLPQKTESQKSTLSIFQLGQWIFIASSQEAARKFIQVQKFEKGAIEFPKSKQATLVVLIKNPDIDTASSLGQILLSSKKDWLNIFSNIQELEFVLKGNVFSGLINLK</sequence>
<gene>
    <name evidence="2" type="ORF">A2693_00710</name>
</gene>
<accession>A0A1F5G7Z2</accession>
<keyword evidence="1" id="KW-1133">Transmembrane helix</keyword>
<dbReference type="EMBL" id="MFAY01000051">
    <property type="protein sequence ID" value="OGD87976.1"/>
    <property type="molecule type" value="Genomic_DNA"/>
</dbReference>